<dbReference type="PROSITE" id="PS00972">
    <property type="entry name" value="USP_1"/>
    <property type="match status" value="1"/>
</dbReference>
<keyword evidence="5" id="KW-0833">Ubl conjugation pathway</keyword>
<evidence type="ECO:0000256" key="2">
    <source>
        <dbReference type="ARBA" id="ARBA00009085"/>
    </source>
</evidence>
<dbReference type="PANTHER" id="PTHR21646:SF95">
    <property type="entry name" value="UBIQUITIN CARBOXYL-TERMINAL HYDROLASE 4-RELATED"/>
    <property type="match status" value="1"/>
</dbReference>
<keyword evidence="7" id="KW-0788">Thiol protease</keyword>
<evidence type="ECO:0000256" key="5">
    <source>
        <dbReference type="ARBA" id="ARBA00022786"/>
    </source>
</evidence>
<feature type="compositionally biased region" description="Polar residues" evidence="8">
    <location>
        <begin position="393"/>
        <end position="406"/>
    </location>
</feature>
<comment type="caution">
    <text evidence="11">The sequence shown here is derived from an EMBL/GenBank/DDBJ whole genome shotgun (WGS) entry which is preliminary data.</text>
</comment>
<keyword evidence="6" id="KW-0378">Hydrolase</keyword>
<feature type="region of interest" description="Disordered" evidence="8">
    <location>
        <begin position="354"/>
        <end position="412"/>
    </location>
</feature>
<organism evidence="11 12">
    <name type="scientific">Crepidotus variabilis</name>
    <dbReference type="NCBI Taxonomy" id="179855"/>
    <lineage>
        <taxon>Eukaryota</taxon>
        <taxon>Fungi</taxon>
        <taxon>Dikarya</taxon>
        <taxon>Basidiomycota</taxon>
        <taxon>Agaricomycotina</taxon>
        <taxon>Agaricomycetes</taxon>
        <taxon>Agaricomycetidae</taxon>
        <taxon>Agaricales</taxon>
        <taxon>Agaricineae</taxon>
        <taxon>Crepidotaceae</taxon>
        <taxon>Crepidotus</taxon>
    </lineage>
</organism>
<dbReference type="InterPro" id="IPR036873">
    <property type="entry name" value="Rhodanese-like_dom_sf"/>
</dbReference>
<gene>
    <name evidence="11" type="ORF">CPB83DRAFT_850787</name>
</gene>
<dbReference type="PANTHER" id="PTHR21646">
    <property type="entry name" value="UBIQUITIN CARBOXYL-TERMINAL HYDROLASE"/>
    <property type="match status" value="1"/>
</dbReference>
<feature type="compositionally biased region" description="Polar residues" evidence="8">
    <location>
        <begin position="728"/>
        <end position="738"/>
    </location>
</feature>
<feature type="compositionally biased region" description="Polar residues" evidence="8">
    <location>
        <begin position="643"/>
        <end position="675"/>
    </location>
</feature>
<feature type="region of interest" description="Disordered" evidence="8">
    <location>
        <begin position="1"/>
        <end position="46"/>
    </location>
</feature>
<dbReference type="InterPro" id="IPR001763">
    <property type="entry name" value="Rhodanese-like_dom"/>
</dbReference>
<evidence type="ECO:0000313" key="12">
    <source>
        <dbReference type="Proteomes" id="UP000807306"/>
    </source>
</evidence>
<feature type="compositionally biased region" description="Polar residues" evidence="8">
    <location>
        <begin position="624"/>
        <end position="633"/>
    </location>
</feature>
<dbReference type="SMART" id="SM00450">
    <property type="entry name" value="RHOD"/>
    <property type="match status" value="1"/>
</dbReference>
<dbReference type="Gene3D" id="3.90.70.10">
    <property type="entry name" value="Cysteine proteinases"/>
    <property type="match status" value="1"/>
</dbReference>
<feature type="region of interest" description="Disordered" evidence="8">
    <location>
        <begin position="295"/>
        <end position="341"/>
    </location>
</feature>
<evidence type="ECO:0000256" key="1">
    <source>
        <dbReference type="ARBA" id="ARBA00000707"/>
    </source>
</evidence>
<dbReference type="InterPro" id="IPR001394">
    <property type="entry name" value="Peptidase_C19_UCH"/>
</dbReference>
<dbReference type="EC" id="3.4.19.12" evidence="3"/>
<feature type="compositionally biased region" description="Polar residues" evidence="8">
    <location>
        <begin position="746"/>
        <end position="763"/>
    </location>
</feature>
<feature type="domain" description="USP" evidence="10">
    <location>
        <begin position="860"/>
        <end position="1220"/>
    </location>
</feature>
<evidence type="ECO:0000256" key="6">
    <source>
        <dbReference type="ARBA" id="ARBA00022801"/>
    </source>
</evidence>
<dbReference type="Gene3D" id="3.40.250.10">
    <property type="entry name" value="Rhodanese-like domain"/>
    <property type="match status" value="1"/>
</dbReference>
<sequence length="1222" mass="132910">MPGPVAINPPPTGGSGFGSSSNGQWMSPPPNNHVSHKSQPSVAAAPSAAASARFYDGLSVADLKQKAKESVMKEARGVSAITLIKSARSQIHSAREHEAKGDLRTALGNYIKAALLTKMTMDSQEYAQENRAKGGGVIRKELNDLLETDGRDISARTTSVEDKLKAIEKQQNDGQEPRSPVTGKSIKDRLRALQDQGLSIEQPSSKIPRELPTPPISPRNQQVHAINPLPAPVPITPAPSSSASSRMFVPTSTLGPPSPTSSTSSPPKINYLNNDDINGFNRAFPSIDELDHIPAFSLPSPPNAPPLSASSSTHSNGISSKPILSTKDSKPQLRNGDQPISPLVSFRNFAIPIERPSSTPITPTNNAFGNSRPPSPTISKASAAISSPFKPSGLSNGVPSSGTSTPKIPLPQKNTAFPRDLQFYLRDHNVLLIDVRHRAEFDREHIRANAVVCIEPSVLMRDGVTAESLEQAMVIGPRQEASLFSNRDKFDLVAVYDNSTTSFASGEKIPLSVLIKVIFEQAFKKTLKRMPMLLIGGIEEWKRAFGEGELIRGPGYVYNQEAAVEIRKPVPVSPGQASTLASVAAAQNGDYYTSRHQPTMSMDQQPPTMSGHMRSPADSVYSGAHSSTANGSLSRRPAIARPPSTSISFSRSNELPQSTLPNGSGSFVPSTSPITYPQFPSKISPNSSESNAHQAPVPPPSMSSSQLPQQPHFSPPPVSGPYDIASPPQASINQSQLSSRKRSDFVDQSQEALMNSMRSPTGPGNTGSIGMGIDYPELTSPTIVRPPPVASPPTLTERQARVQQSYFPPNQSHPSSSSTSLAAAGNALTHSSLSNGAPKAPRISSDYPVNFWSDIQIGTSGLKNLGNTCYMNAPIQCLSATVPFARFFTEGRWKSAVNFTNPLGTKGRLTSAFAKLVHEMWGGDFPYLTPIDFRRSICSLKSQYNGSDQHDSQEFLSFLIDGIHEDLNRIIVKPSQSRTPEQEAELERLPPQIASEREWKTWRDRNDSLIVDFFQGQFRNRLECLSCHKTSTTYNVFSILSLPVPSMRSSKVPIEKCLDAFFNTEVLEKDDAWDCPRCKVKRPASKTLSLARLPPVLMIHLKRFEANGRFSDKVDTFVDFPVKSLDLTGYMPPQLPAGADKSQLNGGLPMSPDDPRTQLPPYRYDLYGVTNHFGNLSSGHYTAFIASRGGWLYCDDSSVKQVDSKQVVNQKAYVLFYKRARN</sequence>
<dbReference type="CDD" id="cd02674">
    <property type="entry name" value="Peptidase_C19R"/>
    <property type="match status" value="1"/>
</dbReference>
<dbReference type="GO" id="GO:0004843">
    <property type="term" value="F:cysteine-type deubiquitinase activity"/>
    <property type="evidence" value="ECO:0007669"/>
    <property type="project" value="UniProtKB-EC"/>
</dbReference>
<feature type="compositionally biased region" description="Low complexity" evidence="8">
    <location>
        <begin position="238"/>
        <end position="267"/>
    </location>
</feature>
<evidence type="ECO:0000259" key="10">
    <source>
        <dbReference type="PROSITE" id="PS50235"/>
    </source>
</evidence>
<dbReference type="SUPFAM" id="SSF52821">
    <property type="entry name" value="Rhodanese/Cell cycle control phosphatase"/>
    <property type="match status" value="1"/>
</dbReference>
<dbReference type="GO" id="GO:0006508">
    <property type="term" value="P:proteolysis"/>
    <property type="evidence" value="ECO:0007669"/>
    <property type="project" value="UniProtKB-KW"/>
</dbReference>
<reference evidence="11" key="1">
    <citation type="submission" date="2020-11" db="EMBL/GenBank/DDBJ databases">
        <authorList>
            <consortium name="DOE Joint Genome Institute"/>
            <person name="Ahrendt S."/>
            <person name="Riley R."/>
            <person name="Andreopoulos W."/>
            <person name="Labutti K."/>
            <person name="Pangilinan J."/>
            <person name="Ruiz-Duenas F.J."/>
            <person name="Barrasa J.M."/>
            <person name="Sanchez-Garcia M."/>
            <person name="Camarero S."/>
            <person name="Miyauchi S."/>
            <person name="Serrano A."/>
            <person name="Linde D."/>
            <person name="Babiker R."/>
            <person name="Drula E."/>
            <person name="Ayuso-Fernandez I."/>
            <person name="Pacheco R."/>
            <person name="Padilla G."/>
            <person name="Ferreira P."/>
            <person name="Barriuso J."/>
            <person name="Kellner H."/>
            <person name="Castanera R."/>
            <person name="Alfaro M."/>
            <person name="Ramirez L."/>
            <person name="Pisabarro A.G."/>
            <person name="Kuo A."/>
            <person name="Tritt A."/>
            <person name="Lipzen A."/>
            <person name="He G."/>
            <person name="Yan M."/>
            <person name="Ng V."/>
            <person name="Cullen D."/>
            <person name="Martin F."/>
            <person name="Rosso M.-N."/>
            <person name="Henrissat B."/>
            <person name="Hibbett D."/>
            <person name="Martinez A.T."/>
            <person name="Grigoriev I.V."/>
        </authorList>
    </citation>
    <scope>NUCLEOTIDE SEQUENCE</scope>
    <source>
        <strain evidence="11">CBS 506.95</strain>
    </source>
</reference>
<comment type="similarity">
    <text evidence="2">Belongs to the peptidase C19 family.</text>
</comment>
<feature type="compositionally biased region" description="Pro residues" evidence="8">
    <location>
        <begin position="1"/>
        <end position="12"/>
    </location>
</feature>
<proteinExistence type="inferred from homology"/>
<dbReference type="GO" id="GO:0016579">
    <property type="term" value="P:protein deubiquitination"/>
    <property type="evidence" value="ECO:0007669"/>
    <property type="project" value="InterPro"/>
</dbReference>
<dbReference type="InterPro" id="IPR050185">
    <property type="entry name" value="Ub_carboxyl-term_hydrolase"/>
</dbReference>
<evidence type="ECO:0000256" key="7">
    <source>
        <dbReference type="ARBA" id="ARBA00022807"/>
    </source>
</evidence>
<evidence type="ECO:0000256" key="4">
    <source>
        <dbReference type="ARBA" id="ARBA00022670"/>
    </source>
</evidence>
<feature type="domain" description="Rhodanese" evidence="9">
    <location>
        <begin position="426"/>
        <end position="550"/>
    </location>
</feature>
<feature type="compositionally biased region" description="Low complexity" evidence="8">
    <location>
        <begin position="702"/>
        <end position="711"/>
    </location>
</feature>
<dbReference type="EMBL" id="MU157840">
    <property type="protein sequence ID" value="KAF9530367.1"/>
    <property type="molecule type" value="Genomic_DNA"/>
</dbReference>
<protein>
    <recommendedName>
        <fullName evidence="3">ubiquitinyl hydrolase 1</fullName>
        <ecNumber evidence="3">3.4.19.12</ecNumber>
    </recommendedName>
</protein>
<accession>A0A9P6EK93</accession>
<dbReference type="AlphaFoldDB" id="A0A9P6EK93"/>
<dbReference type="PROSITE" id="PS50235">
    <property type="entry name" value="USP_3"/>
    <property type="match status" value="1"/>
</dbReference>
<dbReference type="Pfam" id="PF00443">
    <property type="entry name" value="UCH"/>
    <property type="match status" value="1"/>
</dbReference>
<feature type="region of interest" description="Disordered" evidence="8">
    <location>
        <begin position="593"/>
        <end position="800"/>
    </location>
</feature>
<dbReference type="Proteomes" id="UP000807306">
    <property type="component" value="Unassembled WGS sequence"/>
</dbReference>
<dbReference type="InterPro" id="IPR028889">
    <property type="entry name" value="USP"/>
</dbReference>
<name>A0A9P6EK93_9AGAR</name>
<feature type="compositionally biased region" description="Polar residues" evidence="8">
    <location>
        <begin position="356"/>
        <end position="369"/>
    </location>
</feature>
<keyword evidence="4" id="KW-0645">Protease</keyword>
<evidence type="ECO:0000256" key="3">
    <source>
        <dbReference type="ARBA" id="ARBA00012759"/>
    </source>
</evidence>
<feature type="compositionally biased region" description="Polar residues" evidence="8">
    <location>
        <begin position="593"/>
        <end position="608"/>
    </location>
</feature>
<dbReference type="Pfam" id="PF00581">
    <property type="entry name" value="Rhodanese"/>
    <property type="match status" value="1"/>
</dbReference>
<evidence type="ECO:0000259" key="9">
    <source>
        <dbReference type="PROSITE" id="PS50206"/>
    </source>
</evidence>
<dbReference type="PROSITE" id="PS50206">
    <property type="entry name" value="RHODANESE_3"/>
    <property type="match status" value="1"/>
</dbReference>
<evidence type="ECO:0000256" key="8">
    <source>
        <dbReference type="SAM" id="MobiDB-lite"/>
    </source>
</evidence>
<feature type="compositionally biased region" description="Polar residues" evidence="8">
    <location>
        <begin position="681"/>
        <end position="693"/>
    </location>
</feature>
<dbReference type="InterPro" id="IPR038765">
    <property type="entry name" value="Papain-like_cys_pep_sf"/>
</dbReference>
<dbReference type="SUPFAM" id="SSF54001">
    <property type="entry name" value="Cysteine proteinases"/>
    <property type="match status" value="1"/>
</dbReference>
<dbReference type="InterPro" id="IPR018200">
    <property type="entry name" value="USP_CS"/>
</dbReference>
<evidence type="ECO:0000313" key="11">
    <source>
        <dbReference type="EMBL" id="KAF9530367.1"/>
    </source>
</evidence>
<dbReference type="PROSITE" id="PS00973">
    <property type="entry name" value="USP_2"/>
    <property type="match status" value="1"/>
</dbReference>
<feature type="region of interest" description="Disordered" evidence="8">
    <location>
        <begin position="197"/>
        <end position="270"/>
    </location>
</feature>
<comment type="catalytic activity">
    <reaction evidence="1">
        <text>Thiol-dependent hydrolysis of ester, thioester, amide, peptide and isopeptide bonds formed by the C-terminal Gly of ubiquitin (a 76-residue protein attached to proteins as an intracellular targeting signal).</text>
        <dbReference type="EC" id="3.4.19.12"/>
    </reaction>
</comment>
<feature type="compositionally biased region" description="Polar residues" evidence="8">
    <location>
        <begin position="313"/>
        <end position="323"/>
    </location>
</feature>
<keyword evidence="12" id="KW-1185">Reference proteome</keyword>
<dbReference type="OrthoDB" id="292964at2759"/>